<comment type="caution">
    <text evidence="4">The sequence shown here is derived from an EMBL/GenBank/DDBJ whole genome shotgun (WGS) entry which is preliminary data.</text>
</comment>
<accession>A0A840PPA9</accession>
<dbReference type="EMBL" id="JACHGN010000034">
    <property type="protein sequence ID" value="MBB5139893.1"/>
    <property type="molecule type" value="Genomic_DNA"/>
</dbReference>
<evidence type="ECO:0000313" key="5">
    <source>
        <dbReference type="Proteomes" id="UP000578449"/>
    </source>
</evidence>
<dbReference type="GO" id="GO:0000287">
    <property type="term" value="F:magnesium ion binding"/>
    <property type="evidence" value="ECO:0007669"/>
    <property type="project" value="UniProtKB-ARBA"/>
</dbReference>
<dbReference type="Gene3D" id="3.40.50.920">
    <property type="match status" value="1"/>
</dbReference>
<evidence type="ECO:0000256" key="1">
    <source>
        <dbReference type="ARBA" id="ARBA00023002"/>
    </source>
</evidence>
<dbReference type="GO" id="GO:0047553">
    <property type="term" value="F:2-oxoglutarate synthase activity"/>
    <property type="evidence" value="ECO:0007669"/>
    <property type="project" value="UniProtKB-EC"/>
</dbReference>
<dbReference type="InterPro" id="IPR002869">
    <property type="entry name" value="Pyrv_flavodox_OxRed_cen"/>
</dbReference>
<reference evidence="4 5" key="1">
    <citation type="submission" date="2020-08" db="EMBL/GenBank/DDBJ databases">
        <title>Genomic Encyclopedia of Type Strains, Phase IV (KMG-IV): sequencing the most valuable type-strain genomes for metagenomic binning, comparative biology and taxonomic classification.</title>
        <authorList>
            <person name="Goeker M."/>
        </authorList>
    </citation>
    <scope>NUCLEOTIDE SEQUENCE [LARGE SCALE GENOMIC DNA]</scope>
    <source>
        <strain evidence="4 5">DSM 45615</strain>
    </source>
</reference>
<dbReference type="PANTHER" id="PTHR32154:SF20">
    <property type="entry name" value="2-OXOGLUTARATE OXIDOREDUCTASE SUBUNIT KORA"/>
    <property type="match status" value="1"/>
</dbReference>
<dbReference type="InterPro" id="IPR009014">
    <property type="entry name" value="Transketo_C/PFOR_II"/>
</dbReference>
<name>A0A840PPA9_9ACTN</name>
<protein>
    <submittedName>
        <fullName evidence="4">2-oxoglutarate ferredoxin oxidoreductase subunit alpha</fullName>
        <ecNumber evidence="4">1.2.7.11</ecNumber>
        <ecNumber evidence="4">1.2.7.3</ecNumber>
    </submittedName>
</protein>
<keyword evidence="5" id="KW-1185">Reference proteome</keyword>
<dbReference type="EC" id="1.2.7.11" evidence="4"/>
<sequence>MTKQVQQLDRVIIRFAGDSGDGMQLTGDRFTAETAEFGNDISTLPNFPAEIRAPAGTLPGVSSFQLHFADHDILTPGDAPNVLVAMNPAALKANLGDLPRGADIIANTDEFTKRNLTKVGYSANPLEDDSLAAWRVHAVPLTSLTVKALEGFDISKKDAERAKNMFALGLLSWLYHRPTEATVKFLETKFAKKPDIAKANVAAFQAGWNYGETTESFSVSYEIKPAKLKPGVYRNISGNQALAYGLIAASVQAKLPLFLGSYPITPASDILHELSKHKKFGVRTFQAEDEIAGVGAALGASFGGALGVTTTSGPGVALKAETIGLAVTTELPLIVVDVQRAGPSTGMPTKTEQTDLLMAMFGRNGESPVPIVAPSSPSDCFDAAIEAARIAVKYRTPVMLLSDGYLANGSEPWQVPDVSELPDISVEFASAPNGDDGTTFHPFKRDPATLARPWAIPGTAGLEHRIGGIEKADVTGNISYDPDNHDRMVRLRQAKIDGIDVPDLEVEDPDGDARVLVLGWGSTYGPIAAAARRVRKGGGKVAQAHLRHLNPLPANTGEVLRSYDKVLLPEINLGQLALLLRARFLIDIISYNRVRGLPFKAEELAGVIQDVIDSE</sequence>
<proteinExistence type="predicted"/>
<keyword evidence="1 4" id="KW-0560">Oxidoreductase</keyword>
<evidence type="ECO:0000259" key="2">
    <source>
        <dbReference type="Pfam" id="PF01558"/>
    </source>
</evidence>
<dbReference type="RefSeq" id="WP_185056705.1">
    <property type="nucleotide sequence ID" value="NZ_BAABIX010000071.1"/>
</dbReference>
<dbReference type="SUPFAM" id="SSF52518">
    <property type="entry name" value="Thiamin diphosphate-binding fold (THDP-binding)"/>
    <property type="match status" value="1"/>
</dbReference>
<organism evidence="4 5">
    <name type="scientific">Thermocatellispora tengchongensis</name>
    <dbReference type="NCBI Taxonomy" id="1073253"/>
    <lineage>
        <taxon>Bacteria</taxon>
        <taxon>Bacillati</taxon>
        <taxon>Actinomycetota</taxon>
        <taxon>Actinomycetes</taxon>
        <taxon>Streptosporangiales</taxon>
        <taxon>Streptosporangiaceae</taxon>
        <taxon>Thermocatellispora</taxon>
    </lineage>
</organism>
<evidence type="ECO:0000259" key="3">
    <source>
        <dbReference type="Pfam" id="PF01855"/>
    </source>
</evidence>
<dbReference type="InterPro" id="IPR019752">
    <property type="entry name" value="Pyrv/ketoisovalerate_OxRed_cat"/>
</dbReference>
<feature type="domain" description="Pyruvate/ketoisovalerate oxidoreductase catalytic" evidence="2">
    <location>
        <begin position="20"/>
        <end position="207"/>
    </location>
</feature>
<dbReference type="InterPro" id="IPR029061">
    <property type="entry name" value="THDP-binding"/>
</dbReference>
<dbReference type="EC" id="1.2.7.3" evidence="4"/>
<dbReference type="Pfam" id="PF01855">
    <property type="entry name" value="POR_N"/>
    <property type="match status" value="1"/>
</dbReference>
<dbReference type="FunFam" id="3.40.920.10:FF:000002">
    <property type="entry name" value="2-oxoglutarate oxidoreductase, alpha subunit"/>
    <property type="match status" value="1"/>
</dbReference>
<dbReference type="FunFam" id="3.40.50.970:FF:000022">
    <property type="entry name" value="2-oxoglutarate ferredoxin oxidoreductase alpha subunit"/>
    <property type="match status" value="1"/>
</dbReference>
<dbReference type="InterPro" id="IPR050722">
    <property type="entry name" value="Pyruvate:ferred/Flavod_OxRd"/>
</dbReference>
<dbReference type="SUPFAM" id="SSF52922">
    <property type="entry name" value="TK C-terminal domain-like"/>
    <property type="match status" value="1"/>
</dbReference>
<evidence type="ECO:0000313" key="4">
    <source>
        <dbReference type="EMBL" id="MBB5139893.1"/>
    </source>
</evidence>
<dbReference type="NCBIfam" id="TIGR03710">
    <property type="entry name" value="OAFO_sf"/>
    <property type="match status" value="1"/>
</dbReference>
<dbReference type="GO" id="GO:0006979">
    <property type="term" value="P:response to oxidative stress"/>
    <property type="evidence" value="ECO:0007669"/>
    <property type="project" value="TreeGrafter"/>
</dbReference>
<dbReference type="Pfam" id="PF01558">
    <property type="entry name" value="POR"/>
    <property type="match status" value="1"/>
</dbReference>
<dbReference type="Proteomes" id="UP000578449">
    <property type="component" value="Unassembled WGS sequence"/>
</dbReference>
<dbReference type="SUPFAM" id="SSF53323">
    <property type="entry name" value="Pyruvate-ferredoxin oxidoreductase, PFOR, domain III"/>
    <property type="match status" value="1"/>
</dbReference>
<dbReference type="Gene3D" id="3.40.920.10">
    <property type="entry name" value="Pyruvate-ferredoxin oxidoreductase, PFOR, domain III"/>
    <property type="match status" value="1"/>
</dbReference>
<dbReference type="InterPro" id="IPR002880">
    <property type="entry name" value="Pyrv_Fd/Flavodoxin_OxRdtase_N"/>
</dbReference>
<gene>
    <name evidence="4" type="ORF">HNP84_009657</name>
</gene>
<dbReference type="CDD" id="cd07034">
    <property type="entry name" value="TPP_PYR_PFOR_IOR-alpha_like"/>
    <property type="match status" value="1"/>
</dbReference>
<dbReference type="Gene3D" id="3.40.50.970">
    <property type="match status" value="1"/>
</dbReference>
<dbReference type="PANTHER" id="PTHR32154">
    <property type="entry name" value="PYRUVATE-FLAVODOXIN OXIDOREDUCTASE-RELATED"/>
    <property type="match status" value="1"/>
</dbReference>
<dbReference type="InterPro" id="IPR022367">
    <property type="entry name" value="2-oxoacid/accept_OxRdtase_asu"/>
</dbReference>
<feature type="domain" description="Pyruvate flavodoxin/ferredoxin oxidoreductase pyrimidine binding" evidence="3">
    <location>
        <begin position="258"/>
        <end position="447"/>
    </location>
</feature>
<dbReference type="AlphaFoldDB" id="A0A840PPA9"/>